<protein>
    <recommendedName>
        <fullName evidence="2">Alpha/beta hydrolase fold-3 domain-containing protein</fullName>
    </recommendedName>
</protein>
<evidence type="ECO:0000313" key="4">
    <source>
        <dbReference type="Proteomes" id="UP000636793"/>
    </source>
</evidence>
<name>A0A916WUT6_9MICO</name>
<dbReference type="Gene3D" id="3.40.50.1820">
    <property type="entry name" value="alpha/beta hydrolase"/>
    <property type="match status" value="1"/>
</dbReference>
<dbReference type="GO" id="GO:0016787">
    <property type="term" value="F:hydrolase activity"/>
    <property type="evidence" value="ECO:0007669"/>
    <property type="project" value="UniProtKB-KW"/>
</dbReference>
<accession>A0A916WUT6</accession>
<sequence>MEPQQIAASRALAPDPRFPVTLVTGRVRRNVRRDTVQLRMRDGVQIPARIHRRPDVIGSAPVVVYYHGGGWTLGRPLDYESLLTMIADETGAVVVAPDYRKAPDHKAPAAVLDAHDTLDLVLADPDWLPVSPSRVVVAGDSAGGNLSALVALRAGAALAGQVLIYPAVDLSRKHAYRNAPMLDGAALDTYLGLYLDGSGVVAADPVVSPLRAASRAGAAPALVQTAQFDPLAPEGADYVAALERDGVKAHLSHYHGVPHGFLNIPGFAPVAWQARWEIIDTLRGWFA</sequence>
<evidence type="ECO:0000259" key="2">
    <source>
        <dbReference type="Pfam" id="PF07859"/>
    </source>
</evidence>
<evidence type="ECO:0000256" key="1">
    <source>
        <dbReference type="ARBA" id="ARBA00022801"/>
    </source>
</evidence>
<dbReference type="PANTHER" id="PTHR48081">
    <property type="entry name" value="AB HYDROLASE SUPERFAMILY PROTEIN C4A8.06C"/>
    <property type="match status" value="1"/>
</dbReference>
<dbReference type="PANTHER" id="PTHR48081:SF8">
    <property type="entry name" value="ALPHA_BETA HYDROLASE FOLD-3 DOMAIN-CONTAINING PROTEIN-RELATED"/>
    <property type="match status" value="1"/>
</dbReference>
<keyword evidence="4" id="KW-1185">Reference proteome</keyword>
<comment type="caution">
    <text evidence="3">The sequence shown here is derived from an EMBL/GenBank/DDBJ whole genome shotgun (WGS) entry which is preliminary data.</text>
</comment>
<reference evidence="3" key="2">
    <citation type="submission" date="2020-09" db="EMBL/GenBank/DDBJ databases">
        <authorList>
            <person name="Sun Q."/>
            <person name="Zhou Y."/>
        </authorList>
    </citation>
    <scope>NUCLEOTIDE SEQUENCE</scope>
    <source>
        <strain evidence="3">CGMCC 1.15085</strain>
    </source>
</reference>
<reference evidence="3" key="1">
    <citation type="journal article" date="2014" name="Int. J. Syst. Evol. Microbiol.">
        <title>Complete genome sequence of Corynebacterium casei LMG S-19264T (=DSM 44701T), isolated from a smear-ripened cheese.</title>
        <authorList>
            <consortium name="US DOE Joint Genome Institute (JGI-PGF)"/>
            <person name="Walter F."/>
            <person name="Albersmeier A."/>
            <person name="Kalinowski J."/>
            <person name="Ruckert C."/>
        </authorList>
    </citation>
    <scope>NUCLEOTIDE SEQUENCE</scope>
    <source>
        <strain evidence="3">CGMCC 1.15085</strain>
    </source>
</reference>
<dbReference type="Pfam" id="PF07859">
    <property type="entry name" value="Abhydrolase_3"/>
    <property type="match status" value="1"/>
</dbReference>
<dbReference type="AlphaFoldDB" id="A0A916WUT6"/>
<proteinExistence type="predicted"/>
<dbReference type="Proteomes" id="UP000636793">
    <property type="component" value="Unassembled WGS sequence"/>
</dbReference>
<evidence type="ECO:0000313" key="3">
    <source>
        <dbReference type="EMBL" id="GGB35829.1"/>
    </source>
</evidence>
<dbReference type="EMBL" id="BMHI01000004">
    <property type="protein sequence ID" value="GGB35829.1"/>
    <property type="molecule type" value="Genomic_DNA"/>
</dbReference>
<dbReference type="InterPro" id="IPR050300">
    <property type="entry name" value="GDXG_lipolytic_enzyme"/>
</dbReference>
<gene>
    <name evidence="3" type="ORF">GCM10011492_28140</name>
</gene>
<dbReference type="InterPro" id="IPR013094">
    <property type="entry name" value="AB_hydrolase_3"/>
</dbReference>
<dbReference type="SUPFAM" id="SSF53474">
    <property type="entry name" value="alpha/beta-Hydrolases"/>
    <property type="match status" value="1"/>
</dbReference>
<feature type="domain" description="Alpha/beta hydrolase fold-3" evidence="2">
    <location>
        <begin position="63"/>
        <end position="262"/>
    </location>
</feature>
<dbReference type="InterPro" id="IPR029058">
    <property type="entry name" value="AB_hydrolase_fold"/>
</dbReference>
<keyword evidence="1" id="KW-0378">Hydrolase</keyword>
<organism evidence="3 4">
    <name type="scientific">Flexivirga endophytica</name>
    <dbReference type="NCBI Taxonomy" id="1849103"/>
    <lineage>
        <taxon>Bacteria</taxon>
        <taxon>Bacillati</taxon>
        <taxon>Actinomycetota</taxon>
        <taxon>Actinomycetes</taxon>
        <taxon>Micrococcales</taxon>
        <taxon>Dermacoccaceae</taxon>
        <taxon>Flexivirga</taxon>
    </lineage>
</organism>